<keyword evidence="5 8" id="KW-0812">Transmembrane</keyword>
<evidence type="ECO:0000256" key="1">
    <source>
        <dbReference type="ARBA" id="ARBA00004429"/>
    </source>
</evidence>
<evidence type="ECO:0000259" key="9">
    <source>
        <dbReference type="PROSITE" id="PS50850"/>
    </source>
</evidence>
<feature type="transmembrane region" description="Helical" evidence="8">
    <location>
        <begin position="161"/>
        <end position="178"/>
    </location>
</feature>
<evidence type="ECO:0000256" key="7">
    <source>
        <dbReference type="ARBA" id="ARBA00023136"/>
    </source>
</evidence>
<keyword evidence="3" id="KW-1003">Cell membrane</keyword>
<dbReference type="InterPro" id="IPR026032">
    <property type="entry name" value="HcaT-like"/>
</dbReference>
<dbReference type="SUPFAM" id="SSF103473">
    <property type="entry name" value="MFS general substrate transporter"/>
    <property type="match status" value="1"/>
</dbReference>
<feature type="transmembrane region" description="Helical" evidence="8">
    <location>
        <begin position="12"/>
        <end position="32"/>
    </location>
</feature>
<dbReference type="Proteomes" id="UP000469125">
    <property type="component" value="Unassembled WGS sequence"/>
</dbReference>
<feature type="transmembrane region" description="Helical" evidence="8">
    <location>
        <begin position="325"/>
        <end position="349"/>
    </location>
</feature>
<accession>A0A6N8FGY0</accession>
<dbReference type="Gene3D" id="1.20.1250.20">
    <property type="entry name" value="MFS general substrate transporter like domains"/>
    <property type="match status" value="2"/>
</dbReference>
<evidence type="ECO:0000256" key="6">
    <source>
        <dbReference type="ARBA" id="ARBA00022989"/>
    </source>
</evidence>
<feature type="transmembrane region" description="Helical" evidence="8">
    <location>
        <begin position="199"/>
        <end position="218"/>
    </location>
</feature>
<feature type="transmembrane region" description="Helical" evidence="8">
    <location>
        <begin position="238"/>
        <end position="258"/>
    </location>
</feature>
<feature type="transmembrane region" description="Helical" evidence="8">
    <location>
        <begin position="136"/>
        <end position="155"/>
    </location>
</feature>
<dbReference type="InterPro" id="IPR036259">
    <property type="entry name" value="MFS_trans_sf"/>
</dbReference>
<evidence type="ECO:0000256" key="2">
    <source>
        <dbReference type="ARBA" id="ARBA00022448"/>
    </source>
</evidence>
<feature type="transmembrane region" description="Helical" evidence="8">
    <location>
        <begin position="95"/>
        <end position="115"/>
    </location>
</feature>
<dbReference type="PIRSF" id="PIRSF004925">
    <property type="entry name" value="HcaT"/>
    <property type="match status" value="1"/>
</dbReference>
<dbReference type="Pfam" id="PF12832">
    <property type="entry name" value="MFS_1_like"/>
    <property type="match status" value="1"/>
</dbReference>
<organism evidence="10 11">
    <name type="scientific">Ornithinibacillus caprae</name>
    <dbReference type="NCBI Taxonomy" id="2678566"/>
    <lineage>
        <taxon>Bacteria</taxon>
        <taxon>Bacillati</taxon>
        <taxon>Bacillota</taxon>
        <taxon>Bacilli</taxon>
        <taxon>Bacillales</taxon>
        <taxon>Bacillaceae</taxon>
        <taxon>Ornithinibacillus</taxon>
    </lineage>
</organism>
<evidence type="ECO:0000313" key="11">
    <source>
        <dbReference type="Proteomes" id="UP000469125"/>
    </source>
</evidence>
<feature type="transmembrane region" description="Helical" evidence="8">
    <location>
        <begin position="44"/>
        <end position="63"/>
    </location>
</feature>
<keyword evidence="2" id="KW-0813">Transport</keyword>
<evidence type="ECO:0000256" key="5">
    <source>
        <dbReference type="ARBA" id="ARBA00022692"/>
    </source>
</evidence>
<dbReference type="InterPro" id="IPR020846">
    <property type="entry name" value="MFS_dom"/>
</dbReference>
<proteinExistence type="predicted"/>
<name>A0A6N8FGY0_9BACI</name>
<dbReference type="PANTHER" id="PTHR23522:SF10">
    <property type="entry name" value="3-PHENYLPROPIONIC ACID TRANSPORTER-RELATED"/>
    <property type="match status" value="1"/>
</dbReference>
<feature type="transmembrane region" description="Helical" evidence="8">
    <location>
        <begin position="355"/>
        <end position="378"/>
    </location>
</feature>
<evidence type="ECO:0000256" key="3">
    <source>
        <dbReference type="ARBA" id="ARBA00022475"/>
    </source>
</evidence>
<feature type="transmembrane region" description="Helical" evidence="8">
    <location>
        <begin position="70"/>
        <end position="89"/>
    </location>
</feature>
<keyword evidence="7 8" id="KW-0472">Membrane</keyword>
<feature type="domain" description="Major facilitator superfamily (MFS) profile" evidence="9">
    <location>
        <begin position="1"/>
        <end position="186"/>
    </location>
</feature>
<comment type="caution">
    <text evidence="10">The sequence shown here is derived from an EMBL/GenBank/DDBJ whole genome shotgun (WGS) entry which is preliminary data.</text>
</comment>
<comment type="subcellular location">
    <subcellularLocation>
        <location evidence="1">Cell inner membrane</location>
        <topology evidence="1">Multi-pass membrane protein</topology>
    </subcellularLocation>
</comment>
<reference evidence="10 11" key="1">
    <citation type="submission" date="2019-11" db="EMBL/GenBank/DDBJ databases">
        <authorList>
            <person name="Li X."/>
        </authorList>
    </citation>
    <scope>NUCLEOTIDE SEQUENCE [LARGE SCALE GENOMIC DNA]</scope>
    <source>
        <strain evidence="10 11">L9</strain>
    </source>
</reference>
<dbReference type="PANTHER" id="PTHR23522">
    <property type="entry name" value="BLL5896 PROTEIN"/>
    <property type="match status" value="1"/>
</dbReference>
<evidence type="ECO:0000313" key="10">
    <source>
        <dbReference type="EMBL" id="MUK88471.1"/>
    </source>
</evidence>
<feature type="transmembrane region" description="Helical" evidence="8">
    <location>
        <begin position="290"/>
        <end position="313"/>
    </location>
</feature>
<evidence type="ECO:0000256" key="4">
    <source>
        <dbReference type="ARBA" id="ARBA00022519"/>
    </source>
</evidence>
<dbReference type="AlphaFoldDB" id="A0A6N8FGY0"/>
<dbReference type="EMBL" id="WOCA01000005">
    <property type="protein sequence ID" value="MUK88471.1"/>
    <property type="molecule type" value="Genomic_DNA"/>
</dbReference>
<evidence type="ECO:0000256" key="8">
    <source>
        <dbReference type="SAM" id="Phobius"/>
    </source>
</evidence>
<feature type="transmembrane region" description="Helical" evidence="8">
    <location>
        <begin position="265"/>
        <end position="284"/>
    </location>
</feature>
<dbReference type="GO" id="GO:0030395">
    <property type="term" value="F:lactose binding"/>
    <property type="evidence" value="ECO:0007669"/>
    <property type="project" value="TreeGrafter"/>
</dbReference>
<dbReference type="PROSITE" id="PS50850">
    <property type="entry name" value="MFS"/>
    <property type="match status" value="2"/>
</dbReference>
<sequence length="389" mass="43044">MSNTESTIPLKMLLFSFHATNTIILSFLPLYLQYKGLSGTEIGYVLAIGPLATIFAQPFWGYLSDKYKTIKRILVICIIGLLIFSVLFFQMNTLFTILLMGAVFYFFVTPIGALGDSLAQRRASELGTSFGTIRTWGSIGFATSSLVIGSILNNVGVQYMIWPYLFFGFIALLVAIRLKDVNVESDPVKFKDVEKLIKNKPFVIFLFLILFITIGHRANDSFIGLYVEQLGGNEALVGLAWFVGVASEAAVFFFAGYWFKKFHPLVFVIIAGILYSLRWFMYAVADDPSFVIALQFLHGLTFGIFYLAAFDYVSRLIPKLLQSTGHLVFFSVFFGVSGIIGSLMGGALIDSFGGGTLYTIMGGLAIVGTIFMTLYHVLPFGKTVAQESQ</sequence>
<keyword evidence="11" id="KW-1185">Reference proteome</keyword>
<gene>
    <name evidence="10" type="ORF">GMD78_08710</name>
</gene>
<dbReference type="GO" id="GO:0005886">
    <property type="term" value="C:plasma membrane"/>
    <property type="evidence" value="ECO:0007669"/>
    <property type="project" value="UniProtKB-SubCell"/>
</dbReference>
<protein>
    <submittedName>
        <fullName evidence="10">MFS transporter</fullName>
    </submittedName>
</protein>
<feature type="domain" description="Major facilitator superfamily (MFS) profile" evidence="9">
    <location>
        <begin position="196"/>
        <end position="389"/>
    </location>
</feature>
<dbReference type="RefSeq" id="WP_155668452.1">
    <property type="nucleotide sequence ID" value="NZ_WOCA01000005.1"/>
</dbReference>
<keyword evidence="6 8" id="KW-1133">Transmembrane helix</keyword>
<keyword evidence="4" id="KW-0997">Cell inner membrane</keyword>
<dbReference type="InterPro" id="IPR024989">
    <property type="entry name" value="MFS_assoc_dom"/>
</dbReference>
<dbReference type="NCBIfam" id="NF037955">
    <property type="entry name" value="mfs"/>
    <property type="match status" value="1"/>
</dbReference>
<dbReference type="GO" id="GO:0015528">
    <property type="term" value="F:lactose:proton symporter activity"/>
    <property type="evidence" value="ECO:0007669"/>
    <property type="project" value="TreeGrafter"/>
</dbReference>